<evidence type="ECO:0000313" key="2">
    <source>
        <dbReference type="EMBL" id="MFC3102735.1"/>
    </source>
</evidence>
<dbReference type="Pfam" id="PF02405">
    <property type="entry name" value="MlaE"/>
    <property type="match status" value="1"/>
</dbReference>
<gene>
    <name evidence="2" type="ORF">ACFOSU_02385</name>
</gene>
<dbReference type="InterPro" id="IPR030802">
    <property type="entry name" value="Permease_MalE"/>
</dbReference>
<accession>A0ABV7EMY5</accession>
<organism evidence="2 3">
    <name type="scientific">Salinisphaera aquimarina</name>
    <dbReference type="NCBI Taxonomy" id="2094031"/>
    <lineage>
        <taxon>Bacteria</taxon>
        <taxon>Pseudomonadati</taxon>
        <taxon>Pseudomonadota</taxon>
        <taxon>Gammaproteobacteria</taxon>
        <taxon>Salinisphaerales</taxon>
        <taxon>Salinisphaeraceae</taxon>
        <taxon>Salinisphaera</taxon>
    </lineage>
</organism>
<dbReference type="PANTHER" id="PTHR30188:SF3">
    <property type="entry name" value="ABC TRANSPORTER PERMEASE"/>
    <property type="match status" value="1"/>
</dbReference>
<reference evidence="3" key="1">
    <citation type="journal article" date="2019" name="Int. J. Syst. Evol. Microbiol.">
        <title>The Global Catalogue of Microorganisms (GCM) 10K type strain sequencing project: providing services to taxonomists for standard genome sequencing and annotation.</title>
        <authorList>
            <consortium name="The Broad Institute Genomics Platform"/>
            <consortium name="The Broad Institute Genome Sequencing Center for Infectious Disease"/>
            <person name="Wu L."/>
            <person name="Ma J."/>
        </authorList>
    </citation>
    <scope>NUCLEOTIDE SEQUENCE [LARGE SCALE GENOMIC DNA]</scope>
    <source>
        <strain evidence="3">KCTC 52640</strain>
    </source>
</reference>
<feature type="transmembrane region" description="Helical" evidence="1">
    <location>
        <begin position="357"/>
        <end position="378"/>
    </location>
</feature>
<evidence type="ECO:0000256" key="1">
    <source>
        <dbReference type="SAM" id="Phobius"/>
    </source>
</evidence>
<keyword evidence="1" id="KW-1133">Transmembrane helix</keyword>
<feature type="transmembrane region" description="Helical" evidence="1">
    <location>
        <begin position="276"/>
        <end position="297"/>
    </location>
</feature>
<dbReference type="RefSeq" id="WP_380686083.1">
    <property type="nucleotide sequence ID" value="NZ_JBHRSS010000001.1"/>
</dbReference>
<keyword evidence="1" id="KW-0812">Transmembrane</keyword>
<dbReference type="PANTHER" id="PTHR30188">
    <property type="entry name" value="ABC TRANSPORTER PERMEASE PROTEIN-RELATED"/>
    <property type="match status" value="1"/>
</dbReference>
<dbReference type="Proteomes" id="UP001595462">
    <property type="component" value="Unassembled WGS sequence"/>
</dbReference>
<dbReference type="EMBL" id="JBHRSS010000001">
    <property type="protein sequence ID" value="MFC3102735.1"/>
    <property type="molecule type" value="Genomic_DNA"/>
</dbReference>
<name>A0ABV7EMY5_9GAMM</name>
<feature type="transmembrane region" description="Helical" evidence="1">
    <location>
        <begin position="317"/>
        <end position="336"/>
    </location>
</feature>
<proteinExistence type="predicted"/>
<comment type="caution">
    <text evidence="2">The sequence shown here is derived from an EMBL/GenBank/DDBJ whole genome shotgun (WGS) entry which is preliminary data.</text>
</comment>
<keyword evidence="1" id="KW-0472">Membrane</keyword>
<protein>
    <submittedName>
        <fullName evidence="2">MlaE family ABC transporter permease</fullName>
    </submittedName>
</protein>
<feature type="transmembrane region" description="Helical" evidence="1">
    <location>
        <begin position="183"/>
        <end position="207"/>
    </location>
</feature>
<feature type="transmembrane region" description="Helical" evidence="1">
    <location>
        <begin position="219"/>
        <end position="238"/>
    </location>
</feature>
<evidence type="ECO:0000313" key="3">
    <source>
        <dbReference type="Proteomes" id="UP001595462"/>
    </source>
</evidence>
<keyword evidence="3" id="KW-1185">Reference proteome</keyword>
<sequence>MALASARQSSLYRIEDQNGRRALVLAGDWGSAARLPSSGPLAKRLLGSLASDDGVVIDGQGLDSAHPRVAALVYTLVQRLRRAGVEVELHALPASVASLVDLARPAERESSPPVRRAGWVARLGAAGRSRFDTVGIVARLVGNAASATPGLATGKAQARWVDFVALLRETGASSLPVVTVVNLLIGAVLGFVGAVQLAAFGAGLYLADLVGIAVAREMAAIMTAFIMAGRIGATFAAHLATMQANEEIDALRMIGVSPFEFLVLPRLAAMTLMMPLLFLYAAALGIGGGMIVADLVLNTSPASFLGRLEDAVAVRHFVIGFVKAVCFGILIALASCHLGMSAGRNAAEVGRAATRTVVVSIIGIILIDAVFALCTNALGI</sequence>